<evidence type="ECO:0000259" key="2">
    <source>
        <dbReference type="Pfam" id="PF00149"/>
    </source>
</evidence>
<feature type="compositionally biased region" description="Polar residues" evidence="1">
    <location>
        <begin position="1"/>
        <end position="11"/>
    </location>
</feature>
<dbReference type="RefSeq" id="WP_263369669.1">
    <property type="nucleotide sequence ID" value="NZ_JAGSYD010000001.1"/>
</dbReference>
<feature type="domain" description="Calcineurin-like phosphoesterase" evidence="2">
    <location>
        <begin position="146"/>
        <end position="340"/>
    </location>
</feature>
<protein>
    <submittedName>
        <fullName evidence="3">Metallophosphoesterase family protein</fullName>
        <ecNumber evidence="3">3.1.-.-</ecNumber>
    </submittedName>
</protein>
<dbReference type="EC" id="3.1.-.-" evidence="3"/>
<keyword evidence="4" id="KW-1185">Reference proteome</keyword>
<dbReference type="Pfam" id="PF00149">
    <property type="entry name" value="Metallophos"/>
    <property type="match status" value="1"/>
</dbReference>
<dbReference type="InterPro" id="IPR029052">
    <property type="entry name" value="Metallo-depent_PP-like"/>
</dbReference>
<evidence type="ECO:0000256" key="1">
    <source>
        <dbReference type="SAM" id="MobiDB-lite"/>
    </source>
</evidence>
<comment type="caution">
    <text evidence="3">The sequence shown here is derived from an EMBL/GenBank/DDBJ whole genome shotgun (WGS) entry which is preliminary data.</text>
</comment>
<sequence length="443" mass="49143">MAQGNNETLNPASKDDVLKGMHQMLKALQDKDSKTTAALNQADVPSELSTEERRQAAIKKLMDSIKNVEEESQPQGHAFHSREDAAGIIQSSFEANVMPELQGFSEGNPIVWIPAGIKGILEHLNGKFPFQKATKASRIEIPNKCKIALLGDWGADNDHAKNVAAQAMTYNPDYVIHLGDIYYSGSSSECETFLKNWPLKGEDGKPAKAKSFALNGNHEMYSLGKPYFTMVLPAFGQEASYFTLYNEHWQFQGLDTAYVPFSISGGCVDDRLKVQWDWLKQSITENPAKRNILLSHNQPVSAHLSELVAAQALMNEARQLLQETRLGAIYGWFFGHEHRCTVYRDDVTSALFRARLIGNGAIGHHPQEEAEPAKDESGAACAPWKWVNRRSFEDKGVVAISSFALLTIDEERIHVEYIDEDGVVGYEEAWLAGDQIGVGTKSS</sequence>
<dbReference type="SUPFAM" id="SSF56300">
    <property type="entry name" value="Metallo-dependent phosphatases"/>
    <property type="match status" value="1"/>
</dbReference>
<organism evidence="3 4">
    <name type="scientific">Granulicella cerasi</name>
    <dbReference type="NCBI Taxonomy" id="741063"/>
    <lineage>
        <taxon>Bacteria</taxon>
        <taxon>Pseudomonadati</taxon>
        <taxon>Acidobacteriota</taxon>
        <taxon>Terriglobia</taxon>
        <taxon>Terriglobales</taxon>
        <taxon>Acidobacteriaceae</taxon>
        <taxon>Granulicella</taxon>
    </lineage>
</organism>
<dbReference type="Gene3D" id="3.60.21.10">
    <property type="match status" value="1"/>
</dbReference>
<name>A0ABW1ZC18_9BACT</name>
<evidence type="ECO:0000313" key="4">
    <source>
        <dbReference type="Proteomes" id="UP001596391"/>
    </source>
</evidence>
<accession>A0ABW1ZC18</accession>
<keyword evidence="3" id="KW-0378">Hydrolase</keyword>
<gene>
    <name evidence="3" type="ORF">ACFQBQ_10315</name>
</gene>
<feature type="region of interest" description="Disordered" evidence="1">
    <location>
        <begin position="1"/>
        <end position="52"/>
    </location>
</feature>
<proteinExistence type="predicted"/>
<evidence type="ECO:0000313" key="3">
    <source>
        <dbReference type="EMBL" id="MFC6645965.1"/>
    </source>
</evidence>
<dbReference type="InterPro" id="IPR004843">
    <property type="entry name" value="Calcineurin-like_PHP"/>
</dbReference>
<dbReference type="EMBL" id="JBHSWI010000001">
    <property type="protein sequence ID" value="MFC6645965.1"/>
    <property type="molecule type" value="Genomic_DNA"/>
</dbReference>
<dbReference type="GO" id="GO:0016787">
    <property type="term" value="F:hydrolase activity"/>
    <property type="evidence" value="ECO:0007669"/>
    <property type="project" value="UniProtKB-KW"/>
</dbReference>
<reference evidence="4" key="1">
    <citation type="journal article" date="2019" name="Int. J. Syst. Evol. Microbiol.">
        <title>The Global Catalogue of Microorganisms (GCM) 10K type strain sequencing project: providing services to taxonomists for standard genome sequencing and annotation.</title>
        <authorList>
            <consortium name="The Broad Institute Genomics Platform"/>
            <consortium name="The Broad Institute Genome Sequencing Center for Infectious Disease"/>
            <person name="Wu L."/>
            <person name="Ma J."/>
        </authorList>
    </citation>
    <scope>NUCLEOTIDE SEQUENCE [LARGE SCALE GENOMIC DNA]</scope>
    <source>
        <strain evidence="4">CGMCC 1.16026</strain>
    </source>
</reference>
<dbReference type="Proteomes" id="UP001596391">
    <property type="component" value="Unassembled WGS sequence"/>
</dbReference>